<evidence type="ECO:0000259" key="7">
    <source>
        <dbReference type="PROSITE" id="PS50222"/>
    </source>
</evidence>
<proteinExistence type="inferred from homology"/>
<dbReference type="InterPro" id="IPR002048">
    <property type="entry name" value="EF_hand_dom"/>
</dbReference>
<sequence length="176" mass="20255">MVTSSELSFLRVLYFYNEEECTIFINQLQENGFSIKESKMDEESLLNEAVTKIQRSQILETFFRHSFAQVLHIDQSSIESLTAGSSLKVREALKCELSRTEFADSLGLKPHSMFVESMFSLADEDGNGYLSFREFLNILLILMKGSPEEKSKLMFTMYDIDGNGFLSKEEFFTMLK</sequence>
<evidence type="ECO:0000256" key="6">
    <source>
        <dbReference type="ARBA" id="ARBA00023288"/>
    </source>
</evidence>
<comment type="similarity">
    <text evidence="1">Belongs to the recoverin family.</text>
</comment>
<dbReference type="SUPFAM" id="SSF47473">
    <property type="entry name" value="EF-hand"/>
    <property type="match status" value="1"/>
</dbReference>
<dbReference type="PRINTS" id="PR00450">
    <property type="entry name" value="RECOVERIN"/>
</dbReference>
<dbReference type="EMBL" id="CAUEEQ010006446">
    <property type="protein sequence ID" value="CAJ0930070.1"/>
    <property type="molecule type" value="Genomic_DNA"/>
</dbReference>
<dbReference type="InterPro" id="IPR018247">
    <property type="entry name" value="EF_Hand_1_Ca_BS"/>
</dbReference>
<dbReference type="PROSITE" id="PS50222">
    <property type="entry name" value="EF_HAND_2"/>
    <property type="match status" value="2"/>
</dbReference>
<feature type="domain" description="EF-hand" evidence="7">
    <location>
        <begin position="110"/>
        <end position="145"/>
    </location>
</feature>
<accession>A0ABN9L0F5</accession>
<evidence type="ECO:0000313" key="8">
    <source>
        <dbReference type="EMBL" id="CAJ0930070.1"/>
    </source>
</evidence>
<keyword evidence="6" id="KW-0449">Lipoprotein</keyword>
<evidence type="ECO:0000313" key="9">
    <source>
        <dbReference type="Proteomes" id="UP001176940"/>
    </source>
</evidence>
<dbReference type="InterPro" id="IPR011992">
    <property type="entry name" value="EF-hand-dom_pair"/>
</dbReference>
<evidence type="ECO:0000256" key="4">
    <source>
        <dbReference type="ARBA" id="ARBA00022737"/>
    </source>
</evidence>
<reference evidence="8" key="1">
    <citation type="submission" date="2023-07" db="EMBL/GenBank/DDBJ databases">
        <authorList>
            <person name="Stuckert A."/>
        </authorList>
    </citation>
    <scope>NUCLEOTIDE SEQUENCE</scope>
</reference>
<dbReference type="PANTHER" id="PTHR23055">
    <property type="entry name" value="CALCIUM BINDING PROTEINS"/>
    <property type="match status" value="1"/>
</dbReference>
<dbReference type="CDD" id="cd00051">
    <property type="entry name" value="EFh"/>
    <property type="match status" value="1"/>
</dbReference>
<evidence type="ECO:0000256" key="1">
    <source>
        <dbReference type="ARBA" id="ARBA00006049"/>
    </source>
</evidence>
<dbReference type="PANTHER" id="PTHR23055:SF178">
    <property type="entry name" value="NEUROCALCIN HOMOLOG"/>
    <property type="match status" value="1"/>
</dbReference>
<keyword evidence="9" id="KW-1185">Reference proteome</keyword>
<comment type="caution">
    <text evidence="8">The sequence shown here is derived from an EMBL/GenBank/DDBJ whole genome shotgun (WGS) entry which is preliminary data.</text>
</comment>
<evidence type="ECO:0000256" key="2">
    <source>
        <dbReference type="ARBA" id="ARBA00022707"/>
    </source>
</evidence>
<dbReference type="Pfam" id="PF00036">
    <property type="entry name" value="EF-hand_1"/>
    <property type="match status" value="2"/>
</dbReference>
<dbReference type="Proteomes" id="UP001176940">
    <property type="component" value="Unassembled WGS sequence"/>
</dbReference>
<dbReference type="SMART" id="SM00054">
    <property type="entry name" value="EFh"/>
    <property type="match status" value="2"/>
</dbReference>
<name>A0ABN9L0F5_9NEOB</name>
<dbReference type="PROSITE" id="PS00018">
    <property type="entry name" value="EF_HAND_1"/>
    <property type="match status" value="2"/>
</dbReference>
<gene>
    <name evidence="8" type="ORF">RIMI_LOCUS4104747</name>
</gene>
<keyword evidence="2" id="KW-0519">Myristate</keyword>
<dbReference type="Gene3D" id="1.10.238.10">
    <property type="entry name" value="EF-hand"/>
    <property type="match status" value="1"/>
</dbReference>
<keyword evidence="3" id="KW-0479">Metal-binding</keyword>
<evidence type="ECO:0000256" key="3">
    <source>
        <dbReference type="ARBA" id="ARBA00022723"/>
    </source>
</evidence>
<keyword evidence="5" id="KW-0106">Calcium</keyword>
<protein>
    <recommendedName>
        <fullName evidence="7">EF-hand domain-containing protein</fullName>
    </recommendedName>
</protein>
<organism evidence="8 9">
    <name type="scientific">Ranitomeya imitator</name>
    <name type="common">mimic poison frog</name>
    <dbReference type="NCBI Taxonomy" id="111125"/>
    <lineage>
        <taxon>Eukaryota</taxon>
        <taxon>Metazoa</taxon>
        <taxon>Chordata</taxon>
        <taxon>Craniata</taxon>
        <taxon>Vertebrata</taxon>
        <taxon>Euteleostomi</taxon>
        <taxon>Amphibia</taxon>
        <taxon>Batrachia</taxon>
        <taxon>Anura</taxon>
        <taxon>Neobatrachia</taxon>
        <taxon>Hyloidea</taxon>
        <taxon>Dendrobatidae</taxon>
        <taxon>Dendrobatinae</taxon>
        <taxon>Ranitomeya</taxon>
    </lineage>
</organism>
<keyword evidence="4" id="KW-0677">Repeat</keyword>
<evidence type="ECO:0000256" key="5">
    <source>
        <dbReference type="ARBA" id="ARBA00022837"/>
    </source>
</evidence>
<dbReference type="InterPro" id="IPR028846">
    <property type="entry name" value="Recoverin"/>
</dbReference>
<feature type="domain" description="EF-hand" evidence="7">
    <location>
        <begin position="146"/>
        <end position="176"/>
    </location>
</feature>